<dbReference type="Gene3D" id="3.90.420.10">
    <property type="entry name" value="Oxidoreductase, molybdopterin-binding domain"/>
    <property type="match status" value="1"/>
</dbReference>
<gene>
    <name evidence="7" type="primary">yedY</name>
    <name evidence="5" type="synonym">msrP</name>
    <name evidence="7" type="ORF">AMRN_0683</name>
    <name evidence="8" type="ORF">CPH92_06620</name>
</gene>
<evidence type="ECO:0000313" key="8">
    <source>
        <dbReference type="EMBL" id="PHO15474.1"/>
    </source>
</evidence>
<accession>A0A347TIL0</accession>
<name>A0A347TIL0_9BACT</name>
<dbReference type="Proteomes" id="UP000224740">
    <property type="component" value="Unassembled WGS sequence"/>
</dbReference>
<feature type="binding site" evidence="5">
    <location>
        <position position="228"/>
    </location>
    <ligand>
        <name>Mo-molybdopterin</name>
        <dbReference type="ChEBI" id="CHEBI:71302"/>
    </ligand>
</feature>
<evidence type="ECO:0000256" key="4">
    <source>
        <dbReference type="ARBA" id="ARBA00023002"/>
    </source>
</evidence>
<feature type="binding site" evidence="5">
    <location>
        <position position="137"/>
    </location>
    <ligand>
        <name>Mo-molybdopterin</name>
        <dbReference type="ChEBI" id="CHEBI:71302"/>
    </ligand>
    <ligandPart>
        <name>Mo</name>
        <dbReference type="ChEBI" id="CHEBI:28685"/>
    </ligandPart>
</feature>
<feature type="binding site" evidence="5">
    <location>
        <begin position="82"/>
        <end position="83"/>
    </location>
    <ligand>
        <name>Mo-molybdopterin</name>
        <dbReference type="ChEBI" id="CHEBI:71302"/>
    </ligand>
</feature>
<evidence type="ECO:0000256" key="3">
    <source>
        <dbReference type="ARBA" id="ARBA00022729"/>
    </source>
</evidence>
<dbReference type="InterPro" id="IPR000572">
    <property type="entry name" value="OxRdtase_Mopterin-bd_dom"/>
</dbReference>
<protein>
    <recommendedName>
        <fullName evidence="5">Protein-methionine-sulfoxide reductase catalytic subunit MsrP</fullName>
        <ecNumber evidence="5">1.8.5.-</ecNumber>
    </recommendedName>
</protein>
<evidence type="ECO:0000259" key="6">
    <source>
        <dbReference type="Pfam" id="PF00174"/>
    </source>
</evidence>
<evidence type="ECO:0000313" key="7">
    <source>
        <dbReference type="EMBL" id="AXX86438.1"/>
    </source>
</evidence>
<dbReference type="RefSeq" id="WP_099310956.1">
    <property type="nucleotide sequence ID" value="NZ_CP032101.1"/>
</dbReference>
<proteinExistence type="inferred from homology"/>
<dbReference type="EC" id="1.8.5.-" evidence="5"/>
<feature type="binding site" evidence="5">
    <location>
        <position position="79"/>
    </location>
    <ligand>
        <name>Mo-molybdopterin</name>
        <dbReference type="ChEBI" id="CHEBI:71302"/>
    </ligand>
</feature>
<evidence type="ECO:0000256" key="1">
    <source>
        <dbReference type="ARBA" id="ARBA00022505"/>
    </source>
</evidence>
<dbReference type="AlphaFoldDB" id="A0A347TIL0"/>
<keyword evidence="9" id="KW-1185">Reference proteome</keyword>
<dbReference type="GO" id="GO:0016672">
    <property type="term" value="F:oxidoreductase activity, acting on a sulfur group of donors, quinone or similar compound as acceptor"/>
    <property type="evidence" value="ECO:0007669"/>
    <property type="project" value="UniProtKB-UniRule"/>
</dbReference>
<dbReference type="Proteomes" id="UP000264693">
    <property type="component" value="Chromosome"/>
</dbReference>
<reference evidence="7 10" key="3">
    <citation type="submission" date="2018-08" db="EMBL/GenBank/DDBJ databases">
        <title>Complete genome of the Arcobacter marinus type strain JCM 15502.</title>
        <authorList>
            <person name="Miller W.G."/>
            <person name="Yee E."/>
            <person name="Huynh S."/>
            <person name="Parker C.T."/>
        </authorList>
    </citation>
    <scope>NUCLEOTIDE SEQUENCE [LARGE SCALE GENOMIC DNA]</scope>
    <source>
        <strain evidence="7 10">JCM 15502</strain>
    </source>
</reference>
<organism evidence="7 10">
    <name type="scientific">Malaciobacter marinus</name>
    <dbReference type="NCBI Taxonomy" id="505249"/>
    <lineage>
        <taxon>Bacteria</taxon>
        <taxon>Pseudomonadati</taxon>
        <taxon>Campylobacterota</taxon>
        <taxon>Epsilonproteobacteria</taxon>
        <taxon>Campylobacterales</taxon>
        <taxon>Arcobacteraceae</taxon>
        <taxon>Malaciobacter</taxon>
    </lineage>
</organism>
<comment type="subunit">
    <text evidence="5">Heterodimer of a catalytic subunit (MsrP) and a heme-binding subunit (MsrQ).</text>
</comment>
<dbReference type="InterPro" id="IPR036374">
    <property type="entry name" value="OxRdtase_Mopterin-bd_sf"/>
</dbReference>
<feature type="domain" description="Oxidoreductase molybdopterin-binding" evidence="6">
    <location>
        <begin position="98"/>
        <end position="257"/>
    </location>
</feature>
<comment type="catalytic activity">
    <reaction evidence="5">
        <text>L-methionyl-[protein] + a quinone + H2O = L-methionyl-(S)-S-oxide-[protein] + a quinol</text>
        <dbReference type="Rhea" id="RHEA:51292"/>
        <dbReference type="Rhea" id="RHEA-COMP:12313"/>
        <dbReference type="Rhea" id="RHEA-COMP:12315"/>
        <dbReference type="ChEBI" id="CHEBI:15377"/>
        <dbReference type="ChEBI" id="CHEBI:16044"/>
        <dbReference type="ChEBI" id="CHEBI:24646"/>
        <dbReference type="ChEBI" id="CHEBI:44120"/>
        <dbReference type="ChEBI" id="CHEBI:132124"/>
    </reaction>
</comment>
<feature type="binding site" evidence="5">
    <location>
        <position position="223"/>
    </location>
    <ligand>
        <name>Mo-molybdopterin</name>
        <dbReference type="ChEBI" id="CHEBI:71302"/>
    </ligand>
</feature>
<dbReference type="HAMAP" id="MF_01206">
    <property type="entry name" value="MsrP"/>
    <property type="match status" value="1"/>
</dbReference>
<dbReference type="GO" id="GO:0046872">
    <property type="term" value="F:metal ion binding"/>
    <property type="evidence" value="ECO:0007669"/>
    <property type="project" value="UniProtKB-KW"/>
</dbReference>
<keyword evidence="4 5" id="KW-0560">Oxidoreductase</keyword>
<dbReference type="InterPro" id="IPR022867">
    <property type="entry name" value="MsrP"/>
</dbReference>
<reference evidence="8" key="2">
    <citation type="submission" date="2017-09" db="EMBL/GenBank/DDBJ databases">
        <authorList>
            <person name="Perez-Cataluna A."/>
            <person name="Figueras M.J."/>
            <person name="Salas-Masso N."/>
        </authorList>
    </citation>
    <scope>NUCLEOTIDE SEQUENCE</scope>
    <source>
        <strain evidence="8">CECT 7727</strain>
    </source>
</reference>
<evidence type="ECO:0000256" key="2">
    <source>
        <dbReference type="ARBA" id="ARBA00022723"/>
    </source>
</evidence>
<dbReference type="PANTHER" id="PTHR43032:SF3">
    <property type="entry name" value="PROTEIN-METHIONINE-SULFOXIDE REDUCTASE CATALYTIC SUBUNIT MSRP"/>
    <property type="match status" value="1"/>
</dbReference>
<evidence type="ECO:0000313" key="9">
    <source>
        <dbReference type="Proteomes" id="UP000224740"/>
    </source>
</evidence>
<feature type="binding site" evidence="5">
    <location>
        <position position="172"/>
    </location>
    <ligand>
        <name>Mo-molybdopterin</name>
        <dbReference type="ChEBI" id="CHEBI:71302"/>
    </ligand>
</feature>
<dbReference type="Pfam" id="PF00174">
    <property type="entry name" value="Oxidored_molyb"/>
    <property type="match status" value="1"/>
</dbReference>
<comment type="similarity">
    <text evidence="5">Belongs to the MsrP family.</text>
</comment>
<dbReference type="EMBL" id="CP032101">
    <property type="protein sequence ID" value="AXX86438.1"/>
    <property type="molecule type" value="Genomic_DNA"/>
</dbReference>
<dbReference type="GO" id="GO:0030091">
    <property type="term" value="P:protein repair"/>
    <property type="evidence" value="ECO:0007669"/>
    <property type="project" value="UniProtKB-UniRule"/>
</dbReference>
<keyword evidence="2 5" id="KW-0479">Metal-binding</keyword>
<dbReference type="EMBL" id="NXAO01000026">
    <property type="protein sequence ID" value="PHO15474.1"/>
    <property type="molecule type" value="Genomic_DNA"/>
</dbReference>
<dbReference type="NCBIfam" id="NF003767">
    <property type="entry name" value="PRK05363.1"/>
    <property type="match status" value="1"/>
</dbReference>
<sequence length="319" mass="37412">MYKLTKKDWEISENEVTSKELFDNRRTFLKLGAASVIASGSIMEALAKEKMPIKNLKFTEDPNPNNLILNTYEQITSHNNFYEFTTNQRKVKDMAHTLNTKNWTIKVDGLVEKPMTLDFDDLLKKFALEERIYRFRCVEGWSMVVPWIGFELSKLIKYLKPLSSAKYIRFETLYDEQMFPDQKNKVFNAIDYPYVEGLRMDEAMNELTLMAVGLYGSSMPKQNGAPIRLIVPWKYGFKSIKSIAKISFTDKEPLNTWQKENPKEYGFYANVNPKVDHPRWSQARERVLGKFFKQNTLMFNGYEKQVAHLYKGMDLTKDF</sequence>
<feature type="binding site" evidence="5">
    <location>
        <begin position="239"/>
        <end position="241"/>
    </location>
    <ligand>
        <name>Mo-molybdopterin</name>
        <dbReference type="ChEBI" id="CHEBI:71302"/>
    </ligand>
</feature>
<comment type="catalytic activity">
    <reaction evidence="5">
        <text>L-methionyl-[protein] + a quinone + H2O = L-methionyl-(R)-S-oxide-[protein] + a quinol</text>
        <dbReference type="Rhea" id="RHEA:51296"/>
        <dbReference type="Rhea" id="RHEA-COMP:12313"/>
        <dbReference type="Rhea" id="RHEA-COMP:12314"/>
        <dbReference type="ChEBI" id="CHEBI:15377"/>
        <dbReference type="ChEBI" id="CHEBI:16044"/>
        <dbReference type="ChEBI" id="CHEBI:24646"/>
        <dbReference type="ChEBI" id="CHEBI:45764"/>
        <dbReference type="ChEBI" id="CHEBI:132124"/>
    </reaction>
</comment>
<dbReference type="SUPFAM" id="SSF56524">
    <property type="entry name" value="Oxidoreductase molybdopterin-binding domain"/>
    <property type="match status" value="1"/>
</dbReference>
<dbReference type="KEGG" id="amar:AMRN_0683"/>
<evidence type="ECO:0000313" key="10">
    <source>
        <dbReference type="Proteomes" id="UP000264693"/>
    </source>
</evidence>
<evidence type="ECO:0000256" key="5">
    <source>
        <dbReference type="HAMAP-Rule" id="MF_01206"/>
    </source>
</evidence>
<keyword evidence="1 5" id="KW-0500">Molybdenum</keyword>
<dbReference type="GO" id="GO:0043546">
    <property type="term" value="F:molybdopterin cofactor binding"/>
    <property type="evidence" value="ECO:0007669"/>
    <property type="project" value="UniProtKB-UniRule"/>
</dbReference>
<reference evidence="9" key="1">
    <citation type="submission" date="2017-09" db="EMBL/GenBank/DDBJ databases">
        <title>Arcobacter canalis sp. nov., a new species isolated from a water canal contaminated with urban sewage.</title>
        <authorList>
            <person name="Perez-Cataluna A."/>
            <person name="Salas-Masso N."/>
            <person name="Figueras M.J."/>
        </authorList>
    </citation>
    <scope>NUCLEOTIDE SEQUENCE [LARGE SCALE GENOMIC DNA]</scope>
    <source>
        <strain evidence="9">CECT 7727</strain>
    </source>
</reference>
<comment type="cofactor">
    <cofactor evidence="5">
        <name>Mo-molybdopterin</name>
        <dbReference type="ChEBI" id="CHEBI:71302"/>
    </cofactor>
    <text evidence="5">Binds 1 Mo-molybdopterin (Mo-MPT) cofactor per subunit.</text>
</comment>
<dbReference type="PANTHER" id="PTHR43032">
    <property type="entry name" value="PROTEIN-METHIONINE-SULFOXIDE REDUCTASE"/>
    <property type="match status" value="1"/>
</dbReference>
<comment type="function">
    <text evidence="5">Part of the MsrPQ system that repairs oxidized cell envelope proteins containing methionine sulfoxide residues (Met-O), using respiratory chain electrons. Thus protects these proteins from oxidative-stress damage caused by reactive species of oxygen and chlorine. MsrPQ is essential for the maintenance of envelope integrity under bleach stress, rescuing a wide series of structurally unrelated cell envelope proteins from methionine oxidation. The catalytic subunit MsrP is non-stereospecific, being able to reduce both (R-) and (S-) diastereoisomers of methionine sulfoxide.</text>
</comment>
<keyword evidence="3 5" id="KW-0732">Signal</keyword>